<dbReference type="AlphaFoldDB" id="A0A835RP69"/>
<evidence type="ECO:0008006" key="4">
    <source>
        <dbReference type="Google" id="ProtNLM"/>
    </source>
</evidence>
<keyword evidence="1" id="KW-0472">Membrane</keyword>
<reference evidence="2 3" key="1">
    <citation type="journal article" date="2020" name="Nat. Food">
        <title>A phased Vanilla planifolia genome enables genetic improvement of flavour and production.</title>
        <authorList>
            <person name="Hasing T."/>
            <person name="Tang H."/>
            <person name="Brym M."/>
            <person name="Khazi F."/>
            <person name="Huang T."/>
            <person name="Chambers A.H."/>
        </authorList>
    </citation>
    <scope>NUCLEOTIDE SEQUENCE [LARGE SCALE GENOMIC DNA]</scope>
    <source>
        <tissue evidence="2">Leaf</tissue>
    </source>
</reference>
<evidence type="ECO:0000313" key="2">
    <source>
        <dbReference type="EMBL" id="KAG0495756.1"/>
    </source>
</evidence>
<gene>
    <name evidence="2" type="ORF">HPP92_000447</name>
</gene>
<proteinExistence type="predicted"/>
<dbReference type="Pfam" id="PF10184">
    <property type="entry name" value="DUF2358"/>
    <property type="match status" value="1"/>
</dbReference>
<keyword evidence="1" id="KW-0812">Transmembrane</keyword>
<dbReference type="GO" id="GO:0009507">
    <property type="term" value="C:chloroplast"/>
    <property type="evidence" value="ECO:0007669"/>
    <property type="project" value="TreeGrafter"/>
</dbReference>
<dbReference type="OrthoDB" id="1158011at2759"/>
<organism evidence="2 3">
    <name type="scientific">Vanilla planifolia</name>
    <name type="common">Vanilla</name>
    <dbReference type="NCBI Taxonomy" id="51239"/>
    <lineage>
        <taxon>Eukaryota</taxon>
        <taxon>Viridiplantae</taxon>
        <taxon>Streptophyta</taxon>
        <taxon>Embryophyta</taxon>
        <taxon>Tracheophyta</taxon>
        <taxon>Spermatophyta</taxon>
        <taxon>Magnoliopsida</taxon>
        <taxon>Liliopsida</taxon>
        <taxon>Asparagales</taxon>
        <taxon>Orchidaceae</taxon>
        <taxon>Vanilloideae</taxon>
        <taxon>Vanilleae</taxon>
        <taxon>Vanilla</taxon>
    </lineage>
</organism>
<accession>A0A835RP69</accession>
<protein>
    <recommendedName>
        <fullName evidence="4">AT1G65230-like protein</fullName>
    </recommendedName>
</protein>
<evidence type="ECO:0000313" key="3">
    <source>
        <dbReference type="Proteomes" id="UP000636800"/>
    </source>
</evidence>
<keyword evidence="1" id="KW-1133">Transmembrane helix</keyword>
<dbReference type="PANTHER" id="PTHR36334:SF1">
    <property type="entry name" value="PROTEIN, PUTATIVE (DUF2358)-RELATED"/>
    <property type="match status" value="1"/>
</dbReference>
<dbReference type="InterPro" id="IPR018790">
    <property type="entry name" value="DUF2358"/>
</dbReference>
<dbReference type="EMBL" id="JADCNL010000001">
    <property type="protein sequence ID" value="KAG0495756.1"/>
    <property type="molecule type" value="Genomic_DNA"/>
</dbReference>
<sequence>MSTLSCPSAFCRNVGAGNVSFGRRERRRHLLPLFLTSTHRNPLLLRVVNESQETEAEATVAIERLESDKIVDAVEFGELCNDFECISSPSVEATARQLARDILELRDGSRSLGSYATSVKYKDPVRTFRGRQKYIRPLWATDALENPSVIVQGMQMLSTSELIIKWTLKGRPKNPLFASLGGDLVLQIDSRFIMNQISGQVTEHEELWDLSASSAIAQTYFWISRRLFSAIEAGKDAIDEVKSMATGTSSAKENMEIYPDMSGDPTKFFQGDDDLQRDVYQIGLFLAVIYFVLQFLKTTL</sequence>
<name>A0A835RP69_VANPL</name>
<dbReference type="Proteomes" id="UP000636800">
    <property type="component" value="Chromosome 1"/>
</dbReference>
<dbReference type="PANTHER" id="PTHR36334">
    <property type="entry name" value="PROTEIN, PUTATIVE (DUF2358)-RELATED"/>
    <property type="match status" value="1"/>
</dbReference>
<evidence type="ECO:0000256" key="1">
    <source>
        <dbReference type="SAM" id="Phobius"/>
    </source>
</evidence>
<keyword evidence="3" id="KW-1185">Reference proteome</keyword>
<feature type="transmembrane region" description="Helical" evidence="1">
    <location>
        <begin position="279"/>
        <end position="296"/>
    </location>
</feature>
<comment type="caution">
    <text evidence="2">The sequence shown here is derived from an EMBL/GenBank/DDBJ whole genome shotgun (WGS) entry which is preliminary data.</text>
</comment>